<keyword evidence="2" id="KW-0597">Phosphoprotein</keyword>
<evidence type="ECO:0000259" key="3">
    <source>
        <dbReference type="SMART" id="SM00827"/>
    </source>
</evidence>
<dbReference type="RefSeq" id="WP_010266697.1">
    <property type="nucleotide sequence ID" value="NZ_JAVRET010000008.1"/>
</dbReference>
<dbReference type="PANTHER" id="PTHR43775:SF37">
    <property type="entry name" value="SI:DKEY-61P9.11"/>
    <property type="match status" value="1"/>
</dbReference>
<organism evidence="4 5">
    <name type="scientific">Streptomyces evansiae</name>
    <dbReference type="NCBI Taxonomy" id="3075535"/>
    <lineage>
        <taxon>Bacteria</taxon>
        <taxon>Bacillati</taxon>
        <taxon>Actinomycetota</taxon>
        <taxon>Actinomycetes</taxon>
        <taxon>Kitasatosporales</taxon>
        <taxon>Streptomycetaceae</taxon>
        <taxon>Streptomyces</taxon>
    </lineage>
</organism>
<dbReference type="PANTHER" id="PTHR43775">
    <property type="entry name" value="FATTY ACID SYNTHASE"/>
    <property type="match status" value="1"/>
</dbReference>
<dbReference type="Proteomes" id="UP001183610">
    <property type="component" value="Unassembled WGS sequence"/>
</dbReference>
<sequence>MRSEGGTEEEGAPVVALLLPGQGAQRARMAAGLHGVVPEFTTAVEECFAVWGTWGEELRARWLDGAGGEEALERAAVAQPLLFAVGYGLGRALGAGAPGAPHLLLGHSVGELAAAALAGVCAPGAALRLLAERDAVLRAAPPGGMLAVAAPVDELRPYVGADVVVGAVNGPRQTVLCGPEAPLRAVARRLADDGLTARRLQADVPFHSPALAGAARRLTRASAERIARWRPPAVPLWSGRTGRALTPGEAVRAAFWCGQLAAPVLYWPALGNLLATATATATTTGGGRGVVLLDASPDGSLGAPARRHPAVRSGAARVVRLLSARPGDPADDVRAFRAALQQAGQVVRDGG</sequence>
<evidence type="ECO:0000313" key="5">
    <source>
        <dbReference type="Proteomes" id="UP001183610"/>
    </source>
</evidence>
<dbReference type="Pfam" id="PF00698">
    <property type="entry name" value="Acyl_transf_1"/>
    <property type="match status" value="1"/>
</dbReference>
<proteinExistence type="predicted"/>
<gene>
    <name evidence="4" type="ORF">RM698_05700</name>
</gene>
<evidence type="ECO:0000256" key="1">
    <source>
        <dbReference type="ARBA" id="ARBA00022450"/>
    </source>
</evidence>
<keyword evidence="5" id="KW-1185">Reference proteome</keyword>
<evidence type="ECO:0000256" key="2">
    <source>
        <dbReference type="ARBA" id="ARBA00022553"/>
    </source>
</evidence>
<dbReference type="EMBL" id="JAVRET010000008">
    <property type="protein sequence ID" value="MDT0408549.1"/>
    <property type="molecule type" value="Genomic_DNA"/>
</dbReference>
<dbReference type="InterPro" id="IPR050091">
    <property type="entry name" value="PKS_NRPS_Biosynth_Enz"/>
</dbReference>
<protein>
    <submittedName>
        <fullName evidence="4">Acyltransferase domain-containing protein</fullName>
    </submittedName>
</protein>
<dbReference type="InterPro" id="IPR016036">
    <property type="entry name" value="Malonyl_transacylase_ACP-bd"/>
</dbReference>
<dbReference type="InterPro" id="IPR001227">
    <property type="entry name" value="Ac_transferase_dom_sf"/>
</dbReference>
<keyword evidence="4" id="KW-0012">Acyltransferase</keyword>
<dbReference type="GO" id="GO:0016746">
    <property type="term" value="F:acyltransferase activity"/>
    <property type="evidence" value="ECO:0007669"/>
    <property type="project" value="UniProtKB-KW"/>
</dbReference>
<feature type="domain" description="Malonyl-CoA:ACP transacylase (MAT)" evidence="3">
    <location>
        <begin position="18"/>
        <end position="328"/>
    </location>
</feature>
<dbReference type="SUPFAM" id="SSF55048">
    <property type="entry name" value="Probable ACP-binding domain of malonyl-CoA ACP transacylase"/>
    <property type="match status" value="1"/>
</dbReference>
<dbReference type="InterPro" id="IPR016035">
    <property type="entry name" value="Acyl_Trfase/lysoPLipase"/>
</dbReference>
<comment type="caution">
    <text evidence="4">The sequence shown here is derived from an EMBL/GenBank/DDBJ whole genome shotgun (WGS) entry which is preliminary data.</text>
</comment>
<keyword evidence="1" id="KW-0596">Phosphopantetheine</keyword>
<evidence type="ECO:0000313" key="4">
    <source>
        <dbReference type="EMBL" id="MDT0408549.1"/>
    </source>
</evidence>
<dbReference type="SMART" id="SM00827">
    <property type="entry name" value="PKS_AT"/>
    <property type="match status" value="1"/>
</dbReference>
<dbReference type="Gene3D" id="3.40.366.10">
    <property type="entry name" value="Malonyl-Coenzyme A Acyl Carrier Protein, domain 2"/>
    <property type="match status" value="1"/>
</dbReference>
<dbReference type="SUPFAM" id="SSF52151">
    <property type="entry name" value="FabD/lysophospholipase-like"/>
    <property type="match status" value="1"/>
</dbReference>
<dbReference type="Gene3D" id="3.30.70.3290">
    <property type="match status" value="1"/>
</dbReference>
<reference evidence="5" key="1">
    <citation type="submission" date="2023-07" db="EMBL/GenBank/DDBJ databases">
        <title>30 novel species of actinomycetes from the DSMZ collection.</title>
        <authorList>
            <person name="Nouioui I."/>
        </authorList>
    </citation>
    <scope>NUCLEOTIDE SEQUENCE [LARGE SCALE GENOMIC DNA]</scope>
    <source>
        <strain evidence="5">DSM 41979</strain>
    </source>
</reference>
<accession>A0ABU2QVS2</accession>
<keyword evidence="4" id="KW-0808">Transferase</keyword>
<name>A0ABU2QVS2_9ACTN</name>
<dbReference type="InterPro" id="IPR014043">
    <property type="entry name" value="Acyl_transferase_dom"/>
</dbReference>